<gene>
    <name evidence="1" type="ORF">AVEN_263288_1</name>
</gene>
<dbReference type="AlphaFoldDB" id="A0A4Y2L914"/>
<reference evidence="1 2" key="1">
    <citation type="journal article" date="2019" name="Sci. Rep.">
        <title>Orb-weaving spider Araneus ventricosus genome elucidates the spidroin gene catalogue.</title>
        <authorList>
            <person name="Kono N."/>
            <person name="Nakamura H."/>
            <person name="Ohtoshi R."/>
            <person name="Moran D.A.P."/>
            <person name="Shinohara A."/>
            <person name="Yoshida Y."/>
            <person name="Fujiwara M."/>
            <person name="Mori M."/>
            <person name="Tomita M."/>
            <person name="Arakawa K."/>
        </authorList>
    </citation>
    <scope>NUCLEOTIDE SEQUENCE [LARGE SCALE GENOMIC DNA]</scope>
</reference>
<protein>
    <submittedName>
        <fullName evidence="1">Uncharacterized protein</fullName>
    </submittedName>
</protein>
<dbReference type="EMBL" id="BGPR01005530">
    <property type="protein sequence ID" value="GBN11012.1"/>
    <property type="molecule type" value="Genomic_DNA"/>
</dbReference>
<evidence type="ECO:0000313" key="2">
    <source>
        <dbReference type="Proteomes" id="UP000499080"/>
    </source>
</evidence>
<name>A0A4Y2L914_ARAVE</name>
<sequence length="94" mass="10960">MNRLTFCHRLPNILELMWLGRLEGGLLAWVSFSSSTPTRLQDHMFETLNLQRRGSGALCVFSPVVMDNLRLMWCRCSNKWCRNINPKINRPVPN</sequence>
<organism evidence="1 2">
    <name type="scientific">Araneus ventricosus</name>
    <name type="common">Orbweaver spider</name>
    <name type="synonym">Epeira ventricosa</name>
    <dbReference type="NCBI Taxonomy" id="182803"/>
    <lineage>
        <taxon>Eukaryota</taxon>
        <taxon>Metazoa</taxon>
        <taxon>Ecdysozoa</taxon>
        <taxon>Arthropoda</taxon>
        <taxon>Chelicerata</taxon>
        <taxon>Arachnida</taxon>
        <taxon>Araneae</taxon>
        <taxon>Araneomorphae</taxon>
        <taxon>Entelegynae</taxon>
        <taxon>Araneoidea</taxon>
        <taxon>Araneidae</taxon>
        <taxon>Araneus</taxon>
    </lineage>
</organism>
<evidence type="ECO:0000313" key="1">
    <source>
        <dbReference type="EMBL" id="GBN11012.1"/>
    </source>
</evidence>
<proteinExistence type="predicted"/>
<comment type="caution">
    <text evidence="1">The sequence shown here is derived from an EMBL/GenBank/DDBJ whole genome shotgun (WGS) entry which is preliminary data.</text>
</comment>
<keyword evidence="2" id="KW-1185">Reference proteome</keyword>
<dbReference type="Proteomes" id="UP000499080">
    <property type="component" value="Unassembled WGS sequence"/>
</dbReference>
<accession>A0A4Y2L914</accession>